<protein>
    <submittedName>
        <fullName evidence="2">Uncharacterized protein</fullName>
    </submittedName>
</protein>
<reference evidence="2 3" key="2">
    <citation type="submission" date="2013-02" db="EMBL/GenBank/DDBJ databases">
        <title>The Genome Sequence of Plasmodium falciparum Tanzania (2000708).</title>
        <authorList>
            <consortium name="The Broad Institute Genome Sequencing Platform"/>
            <consortium name="The Broad Institute Genome Sequencing Center for Infectious Disease"/>
            <person name="Neafsey D."/>
            <person name="Cheeseman I."/>
            <person name="Volkman S."/>
            <person name="Adams J."/>
            <person name="Walker B."/>
            <person name="Young S.K."/>
            <person name="Zeng Q."/>
            <person name="Gargeya S."/>
            <person name="Fitzgerald M."/>
            <person name="Haas B."/>
            <person name="Abouelleil A."/>
            <person name="Alvarado L."/>
            <person name="Arachchi H.M."/>
            <person name="Berlin A.M."/>
            <person name="Chapman S.B."/>
            <person name="Dewar J."/>
            <person name="Goldberg J."/>
            <person name="Griggs A."/>
            <person name="Gujja S."/>
            <person name="Hansen M."/>
            <person name="Howarth C."/>
            <person name="Imamovic A."/>
            <person name="Larimer J."/>
            <person name="McCowan C."/>
            <person name="Murphy C."/>
            <person name="Neiman D."/>
            <person name="Pearson M."/>
            <person name="Priest M."/>
            <person name="Roberts A."/>
            <person name="Saif S."/>
            <person name="Shea T."/>
            <person name="Sisk P."/>
            <person name="Sykes S."/>
            <person name="Wortman J."/>
            <person name="Nusbaum C."/>
            <person name="Birren B."/>
        </authorList>
    </citation>
    <scope>NUCLEOTIDE SEQUENCE [LARGE SCALE GENOMIC DNA]</scope>
    <source>
        <strain evidence="3">Tanzania (2000708)</strain>
    </source>
</reference>
<keyword evidence="1" id="KW-0812">Transmembrane</keyword>
<keyword evidence="1" id="KW-1133">Transmembrane helix</keyword>
<dbReference type="AlphaFoldDB" id="A0A024VZS0"/>
<sequence>MNKIKLKYERIKILSLLKYIYYIYFFEAYYNDFLYQTLNYLLAVFNINIPRKKKGNYKRQKIMYILLIFYNKNFFHIIIN</sequence>
<keyword evidence="1" id="KW-0472">Membrane</keyword>
<dbReference type="EMBL" id="KI926548">
    <property type="protein sequence ID" value="ETW33902.1"/>
    <property type="molecule type" value="Genomic_DNA"/>
</dbReference>
<evidence type="ECO:0000313" key="2">
    <source>
        <dbReference type="EMBL" id="ETW33902.1"/>
    </source>
</evidence>
<accession>A0A024VZS0</accession>
<evidence type="ECO:0000313" key="3">
    <source>
        <dbReference type="Proteomes" id="UP000030708"/>
    </source>
</evidence>
<reference evidence="2 3" key="1">
    <citation type="submission" date="2013-02" db="EMBL/GenBank/DDBJ databases">
        <title>The Genome Annotation of Plasmodium falciparum Tanzania (2000708).</title>
        <authorList>
            <consortium name="The Broad Institute Genome Sequencing Platform"/>
            <consortium name="The Broad Institute Genome Sequencing Center for Infectious Disease"/>
            <person name="Neafsey D."/>
            <person name="Hoffman S."/>
            <person name="Volkman S."/>
            <person name="Rosenthal P."/>
            <person name="Walker B."/>
            <person name="Young S.K."/>
            <person name="Zeng Q."/>
            <person name="Gargeya S."/>
            <person name="Fitzgerald M."/>
            <person name="Haas B."/>
            <person name="Abouelleil A."/>
            <person name="Allen A.W."/>
            <person name="Alvarado L."/>
            <person name="Arachchi H.M."/>
            <person name="Berlin A.M."/>
            <person name="Chapman S.B."/>
            <person name="Gainer-Dewar J."/>
            <person name="Goldberg J."/>
            <person name="Griggs A."/>
            <person name="Gujja S."/>
            <person name="Hansen M."/>
            <person name="Howarth C."/>
            <person name="Imamovic A."/>
            <person name="Ireland A."/>
            <person name="Larimer J."/>
            <person name="McCowan C."/>
            <person name="Murphy C."/>
            <person name="Pearson M."/>
            <person name="Poon T.W."/>
            <person name="Priest M."/>
            <person name="Roberts A."/>
            <person name="Saif S."/>
            <person name="Shea T."/>
            <person name="Sisk P."/>
            <person name="Sykes S."/>
            <person name="Wortman J."/>
            <person name="Nusbaum C."/>
            <person name="Birren B."/>
        </authorList>
    </citation>
    <scope>NUCLEOTIDE SEQUENCE [LARGE SCALE GENOMIC DNA]</scope>
    <source>
        <strain evidence="3">Tanzania (2000708)</strain>
    </source>
</reference>
<feature type="transmembrane region" description="Helical" evidence="1">
    <location>
        <begin position="62"/>
        <end position="79"/>
    </location>
</feature>
<gene>
    <name evidence="2" type="ORF">PFTANZ_05356</name>
</gene>
<evidence type="ECO:0000256" key="1">
    <source>
        <dbReference type="SAM" id="Phobius"/>
    </source>
</evidence>
<dbReference type="Proteomes" id="UP000030708">
    <property type="component" value="Unassembled WGS sequence"/>
</dbReference>
<name>A0A024VZS0_PLAFA</name>
<proteinExistence type="predicted"/>
<organism evidence="2 3">
    <name type="scientific">Plasmodium falciparum Tanzania</name>
    <name type="common">2000708</name>
    <dbReference type="NCBI Taxonomy" id="1036725"/>
    <lineage>
        <taxon>Eukaryota</taxon>
        <taxon>Sar</taxon>
        <taxon>Alveolata</taxon>
        <taxon>Apicomplexa</taxon>
        <taxon>Aconoidasida</taxon>
        <taxon>Haemosporida</taxon>
        <taxon>Plasmodiidae</taxon>
        <taxon>Plasmodium</taxon>
        <taxon>Plasmodium (Laverania)</taxon>
    </lineage>
</organism>